<organism evidence="3 4">
    <name type="scientific">Aspergillus arachidicola</name>
    <dbReference type="NCBI Taxonomy" id="656916"/>
    <lineage>
        <taxon>Eukaryota</taxon>
        <taxon>Fungi</taxon>
        <taxon>Dikarya</taxon>
        <taxon>Ascomycota</taxon>
        <taxon>Pezizomycotina</taxon>
        <taxon>Eurotiomycetes</taxon>
        <taxon>Eurotiomycetidae</taxon>
        <taxon>Eurotiales</taxon>
        <taxon>Aspergillaceae</taxon>
        <taxon>Aspergillus</taxon>
        <taxon>Aspergillus subgen. Circumdati</taxon>
    </lineage>
</organism>
<comment type="caution">
    <text evidence="3">The sequence shown here is derived from an EMBL/GenBank/DDBJ whole genome shotgun (WGS) entry which is preliminary data.</text>
</comment>
<dbReference type="STRING" id="656916.A0A2G7G8C4"/>
<keyword evidence="2" id="KW-1133">Transmembrane helix</keyword>
<dbReference type="EMBL" id="NEXV01000078">
    <property type="protein sequence ID" value="PIG89108.1"/>
    <property type="molecule type" value="Genomic_DNA"/>
</dbReference>
<keyword evidence="4" id="KW-1185">Reference proteome</keyword>
<feature type="region of interest" description="Disordered" evidence="1">
    <location>
        <begin position="204"/>
        <end position="306"/>
    </location>
</feature>
<dbReference type="Proteomes" id="UP000231358">
    <property type="component" value="Unassembled WGS sequence"/>
</dbReference>
<dbReference type="AlphaFoldDB" id="A0A2G7G8C4"/>
<reference evidence="3 4" key="1">
    <citation type="submission" date="2017-05" db="EMBL/GenBank/DDBJ databases">
        <title>Genome sequence for an aflatoxigenic pathogen of Argentinian peanut, Aspergillus arachidicola.</title>
        <authorList>
            <person name="Moore G."/>
            <person name="Beltz S.B."/>
            <person name="Mack B.M."/>
        </authorList>
    </citation>
    <scope>NUCLEOTIDE SEQUENCE [LARGE SCALE GENOMIC DNA]</scope>
    <source>
        <strain evidence="3 4">CBS 117610</strain>
    </source>
</reference>
<feature type="compositionally biased region" description="Polar residues" evidence="1">
    <location>
        <begin position="263"/>
        <end position="306"/>
    </location>
</feature>
<evidence type="ECO:0000313" key="4">
    <source>
        <dbReference type="Proteomes" id="UP000231358"/>
    </source>
</evidence>
<gene>
    <name evidence="3" type="ORF">AARAC_008767</name>
</gene>
<keyword evidence="2" id="KW-0812">Transmembrane</keyword>
<sequence>MPYTQMGSRSSWIEESETTSIVWESIIANERTREARHEFQYQLPDNYKVLKRIPTLTTLDKPTKTIKAPSTRIDELLKRSTEESPKPTTTHNNLVPHWSYEKNSLAAACVFGGITVLGIIFLSVLTVRKIRRSWKRHKREKQDHATFKQRVDMNKINRDPSACFITESKSSRESMMYSRDNSPSGSYVVEQTGGSVTRVYREGNNVSSQTFDSIGASPEKRSPPRENKRAPGGRADSRTPSGKGRAGLIPRPIVVVPSPLRHVSSQKATPVMQPTSPNTLDSEQSPMSPASPHNTEPMGRTSNRNSLLRLPSIKKTNAIALVVHLASGALGSLSTHAGIPDRVEDKRRDAGGSVNLDALTVLKDLAACTLRNLVADAFSVVECPLRAGRLTTDTVVAVEVGQNANLGKLAANTPEDCIKACSSQPGCDQVAWVSGQAAGCYGARASGIDIHPGSLIITYREDCQKQSQPAINKLNQDLQSTDAQLQQCLKDKQNTAASLTNCQNALNACQKPSPNPNWGPNNLDPASGQCNQNNDGKIVTVGGKRYKIKYNTSGKNNGLWVLLWTEPSIAKQGTIENCLNVCSNWKPTAGVPSAYCVGASLYGPNGGCAILHTNTLSKRAVTVPSNDFCYMELL</sequence>
<evidence type="ECO:0000256" key="2">
    <source>
        <dbReference type="SAM" id="Phobius"/>
    </source>
</evidence>
<keyword evidence="2" id="KW-0472">Membrane</keyword>
<feature type="region of interest" description="Disordered" evidence="1">
    <location>
        <begin position="170"/>
        <end position="189"/>
    </location>
</feature>
<accession>A0A2G7G8C4</accession>
<protein>
    <submittedName>
        <fullName evidence="3">Uncharacterized protein</fullName>
    </submittedName>
</protein>
<feature type="compositionally biased region" description="Basic and acidic residues" evidence="1">
    <location>
        <begin position="218"/>
        <end position="229"/>
    </location>
</feature>
<proteinExistence type="predicted"/>
<name>A0A2G7G8C4_9EURO</name>
<evidence type="ECO:0000256" key="1">
    <source>
        <dbReference type="SAM" id="MobiDB-lite"/>
    </source>
</evidence>
<evidence type="ECO:0000313" key="3">
    <source>
        <dbReference type="EMBL" id="PIG89108.1"/>
    </source>
</evidence>
<feature type="transmembrane region" description="Helical" evidence="2">
    <location>
        <begin position="105"/>
        <end position="127"/>
    </location>
</feature>